<dbReference type="STRING" id="1266660.A0A1G4JVX7"/>
<dbReference type="EMBL" id="LT598457">
    <property type="protein sequence ID" value="SCU95058.1"/>
    <property type="molecule type" value="Genomic_DNA"/>
</dbReference>
<dbReference type="GO" id="GO:0006289">
    <property type="term" value="P:nucleotide-excision repair"/>
    <property type="evidence" value="ECO:0007669"/>
    <property type="project" value="EnsemblFungi"/>
</dbReference>
<protein>
    <submittedName>
        <fullName evidence="1">LADA_0G13168g1_1</fullName>
    </submittedName>
</protein>
<name>A0A1G4JVX7_9SACH</name>
<dbReference type="Proteomes" id="UP000190274">
    <property type="component" value="Chromosome G"/>
</dbReference>
<reference evidence="2" key="1">
    <citation type="submission" date="2016-03" db="EMBL/GenBank/DDBJ databases">
        <authorList>
            <person name="Devillers H."/>
        </authorList>
    </citation>
    <scope>NUCLEOTIDE SEQUENCE [LARGE SCALE GENOMIC DNA]</scope>
</reference>
<dbReference type="InterPro" id="IPR014841">
    <property type="entry name" value="Rad33"/>
</dbReference>
<sequence length="177" mass="20024">MSKKRGQKSYSDVLNFLNPKIPAEIEDDILSAFANYSLESDMTSANLPAFYSDLQLPEDVTKMIKAQDVCIEGTDIISFDKLLKTVFHLLVFMNNGENIDAQWSMLVHACGRDSQFPQVALRNHVLSIKDLQKITNSINMDSGKLVEMMSYSTNGTRVYITWLDFAFLLGKLGHLMF</sequence>
<dbReference type="Pfam" id="PF08730">
    <property type="entry name" value="Rad33"/>
    <property type="match status" value="1"/>
</dbReference>
<proteinExistence type="predicted"/>
<dbReference type="OrthoDB" id="4085867at2759"/>
<keyword evidence="2" id="KW-1185">Reference proteome</keyword>
<accession>A0A1G4JVX7</accession>
<dbReference type="AlphaFoldDB" id="A0A1G4JVX7"/>
<evidence type="ECO:0000313" key="1">
    <source>
        <dbReference type="EMBL" id="SCU95058.1"/>
    </source>
</evidence>
<organism evidence="1 2">
    <name type="scientific">Lachancea dasiensis</name>
    <dbReference type="NCBI Taxonomy" id="1072105"/>
    <lineage>
        <taxon>Eukaryota</taxon>
        <taxon>Fungi</taxon>
        <taxon>Dikarya</taxon>
        <taxon>Ascomycota</taxon>
        <taxon>Saccharomycotina</taxon>
        <taxon>Saccharomycetes</taxon>
        <taxon>Saccharomycetales</taxon>
        <taxon>Saccharomycetaceae</taxon>
        <taxon>Lachancea</taxon>
    </lineage>
</organism>
<gene>
    <name evidence="1" type="ORF">LADA_0G13168G</name>
</gene>
<evidence type="ECO:0000313" key="2">
    <source>
        <dbReference type="Proteomes" id="UP000190274"/>
    </source>
</evidence>